<evidence type="ECO:0000313" key="4">
    <source>
        <dbReference type="Proteomes" id="UP000014400"/>
    </source>
</evidence>
<dbReference type="Gene3D" id="2.70.70.10">
    <property type="entry name" value="Glucose Permease (Domain IIA)"/>
    <property type="match status" value="1"/>
</dbReference>
<dbReference type="Pfam" id="PF01476">
    <property type="entry name" value="LysM"/>
    <property type="match status" value="1"/>
</dbReference>
<dbReference type="AlphaFoldDB" id="S3BFX2"/>
<evidence type="ECO:0000256" key="1">
    <source>
        <dbReference type="SAM" id="MobiDB-lite"/>
    </source>
</evidence>
<evidence type="ECO:0000259" key="2">
    <source>
        <dbReference type="PROSITE" id="PS51782"/>
    </source>
</evidence>
<dbReference type="SMART" id="SM00257">
    <property type="entry name" value="LysM"/>
    <property type="match status" value="1"/>
</dbReference>
<sequence length="313" mass="31851">MKAFPLRACGMAVGAAVLLGGCSSLPLGDVPIVDRSVPTSGEHTTAGSQSSSFAPLGDVRDSGRTHTVTVGDTIYNISVRYGVTPSALMQLNAVTDPTQLAIGRVLHIPESTAAPREVTMPEGVRVNRIEHVAPIEAAAVSPAAGSSSSGDQTSTGSVPTPTAPTSAAAAPAAEPAPAAKAAEKPAAAVVPGTRMIWPVRGTVLSDFAKNGKGLDIGAAAGSVVVSAGAGEVIFVGSGVKGYGQLVIVRHTPTLVTAYGHNSKIVVQTGDKVKAGQKIAESGNTEAERPMLRFEVRDRGQPVDPMKFLPPLRN</sequence>
<feature type="region of interest" description="Disordered" evidence="1">
    <location>
        <begin position="140"/>
        <end position="179"/>
    </location>
</feature>
<dbReference type="HOGENOM" id="CLU_029425_0_3_4"/>
<name>S3BFX2_9BURK</name>
<dbReference type="Proteomes" id="UP000014400">
    <property type="component" value="Unassembled WGS sequence"/>
</dbReference>
<reference evidence="3 4" key="1">
    <citation type="submission" date="2013-04" db="EMBL/GenBank/DDBJ databases">
        <title>The Genome Sequence of Sutterella wadsworthensis HGA0223.</title>
        <authorList>
            <consortium name="The Broad Institute Genomics Platform"/>
            <person name="Earl A."/>
            <person name="Ward D."/>
            <person name="Feldgarden M."/>
            <person name="Gevers D."/>
            <person name="Schmidt T.M."/>
            <person name="Dover J."/>
            <person name="Dai D."/>
            <person name="Walker B."/>
            <person name="Young S."/>
            <person name="Zeng Q."/>
            <person name="Gargeya S."/>
            <person name="Fitzgerald M."/>
            <person name="Haas B."/>
            <person name="Abouelleil A."/>
            <person name="Allen A.W."/>
            <person name="Alvarado L."/>
            <person name="Arachchi H.M."/>
            <person name="Berlin A.M."/>
            <person name="Chapman S.B."/>
            <person name="Gainer-Dewar J."/>
            <person name="Goldberg J."/>
            <person name="Griggs A."/>
            <person name="Gujja S."/>
            <person name="Hansen M."/>
            <person name="Howarth C."/>
            <person name="Imamovic A."/>
            <person name="Ireland A."/>
            <person name="Larimer J."/>
            <person name="McCowan C."/>
            <person name="Murphy C."/>
            <person name="Pearson M."/>
            <person name="Poon T.W."/>
            <person name="Priest M."/>
            <person name="Roberts A."/>
            <person name="Saif S."/>
            <person name="Shea T."/>
            <person name="Sisk P."/>
            <person name="Sykes S."/>
            <person name="Wortman J."/>
            <person name="Nusbaum C."/>
            <person name="Birren B."/>
        </authorList>
    </citation>
    <scope>NUCLEOTIDE SEQUENCE [LARGE SCALE GENOMIC DNA]</scope>
    <source>
        <strain evidence="3 4">HGA0223</strain>
    </source>
</reference>
<proteinExistence type="predicted"/>
<dbReference type="CDD" id="cd12797">
    <property type="entry name" value="M23_peptidase"/>
    <property type="match status" value="1"/>
</dbReference>
<feature type="domain" description="LysM" evidence="2">
    <location>
        <begin position="64"/>
        <end position="108"/>
    </location>
</feature>
<dbReference type="InterPro" id="IPR036779">
    <property type="entry name" value="LysM_dom_sf"/>
</dbReference>
<dbReference type="CDD" id="cd00118">
    <property type="entry name" value="LysM"/>
    <property type="match status" value="1"/>
</dbReference>
<dbReference type="InterPro" id="IPR050570">
    <property type="entry name" value="Cell_wall_metabolism_enzyme"/>
</dbReference>
<dbReference type="EMBL" id="ATCF01000027">
    <property type="protein sequence ID" value="EPD98205.1"/>
    <property type="molecule type" value="Genomic_DNA"/>
</dbReference>
<dbReference type="eggNOG" id="COG4942">
    <property type="taxonomic scope" value="Bacteria"/>
</dbReference>
<protein>
    <recommendedName>
        <fullName evidence="2">LysM domain-containing protein</fullName>
    </recommendedName>
</protein>
<dbReference type="PANTHER" id="PTHR21666">
    <property type="entry name" value="PEPTIDASE-RELATED"/>
    <property type="match status" value="1"/>
</dbReference>
<organism evidence="3 4">
    <name type="scientific">Sutterella wadsworthensis HGA0223</name>
    <dbReference type="NCBI Taxonomy" id="1203554"/>
    <lineage>
        <taxon>Bacteria</taxon>
        <taxon>Pseudomonadati</taxon>
        <taxon>Pseudomonadota</taxon>
        <taxon>Betaproteobacteria</taxon>
        <taxon>Burkholderiales</taxon>
        <taxon>Sutterellaceae</taxon>
        <taxon>Sutterella</taxon>
    </lineage>
</organism>
<dbReference type="InterPro" id="IPR018392">
    <property type="entry name" value="LysM"/>
</dbReference>
<dbReference type="PROSITE" id="PS51257">
    <property type="entry name" value="PROKAR_LIPOPROTEIN"/>
    <property type="match status" value="1"/>
</dbReference>
<dbReference type="Gene3D" id="3.10.350.10">
    <property type="entry name" value="LysM domain"/>
    <property type="match status" value="1"/>
</dbReference>
<dbReference type="RefSeq" id="WP_016475390.1">
    <property type="nucleotide sequence ID" value="NZ_KE150480.1"/>
</dbReference>
<comment type="caution">
    <text evidence="3">The sequence shown here is derived from an EMBL/GenBank/DDBJ whole genome shotgun (WGS) entry which is preliminary data.</text>
</comment>
<evidence type="ECO:0000313" key="3">
    <source>
        <dbReference type="EMBL" id="EPD98205.1"/>
    </source>
</evidence>
<dbReference type="PATRIC" id="fig|1203554.3.peg.1996"/>
<dbReference type="PANTHER" id="PTHR21666:SF270">
    <property type="entry name" value="MUREIN HYDROLASE ACTIVATOR ENVC"/>
    <property type="match status" value="1"/>
</dbReference>
<dbReference type="GO" id="GO:0004222">
    <property type="term" value="F:metalloendopeptidase activity"/>
    <property type="evidence" value="ECO:0007669"/>
    <property type="project" value="TreeGrafter"/>
</dbReference>
<dbReference type="PROSITE" id="PS51782">
    <property type="entry name" value="LYSM"/>
    <property type="match status" value="1"/>
</dbReference>
<accession>S3BFX2</accession>
<dbReference type="Pfam" id="PF01551">
    <property type="entry name" value="Peptidase_M23"/>
    <property type="match status" value="1"/>
</dbReference>
<dbReference type="InterPro" id="IPR016047">
    <property type="entry name" value="M23ase_b-sheet_dom"/>
</dbReference>
<dbReference type="STRING" id="1203554.HMPREF1476_01912"/>
<dbReference type="SUPFAM" id="SSF51261">
    <property type="entry name" value="Duplicated hybrid motif"/>
    <property type="match status" value="1"/>
</dbReference>
<gene>
    <name evidence="3" type="ORF">HMPREF1476_01912</name>
</gene>
<feature type="region of interest" description="Disordered" evidence="1">
    <location>
        <begin position="36"/>
        <end position="61"/>
    </location>
</feature>
<feature type="compositionally biased region" description="Polar residues" evidence="1">
    <location>
        <begin position="37"/>
        <end position="53"/>
    </location>
</feature>
<dbReference type="InterPro" id="IPR011055">
    <property type="entry name" value="Dup_hybrid_motif"/>
</dbReference>
<keyword evidence="4" id="KW-1185">Reference proteome</keyword>